<dbReference type="Gene3D" id="2.180.10.10">
    <property type="entry name" value="RHS repeat-associated core"/>
    <property type="match status" value="1"/>
</dbReference>
<evidence type="ECO:0008006" key="3">
    <source>
        <dbReference type="Google" id="ProtNLM"/>
    </source>
</evidence>
<evidence type="ECO:0000313" key="2">
    <source>
        <dbReference type="Proteomes" id="UP001529514"/>
    </source>
</evidence>
<dbReference type="PANTHER" id="PTHR32305:SF15">
    <property type="entry name" value="PROTEIN RHSA-RELATED"/>
    <property type="match status" value="1"/>
</dbReference>
<reference evidence="1 2" key="1">
    <citation type="submission" date="2023-10" db="EMBL/GenBank/DDBJ databases">
        <title>Xenorhabdus taiwanensis sp. nov., a symbiotic bacterium associated with the entomopathogenic nematode Steinernema taiwanensis.</title>
        <authorList>
            <person name="Tseng C.T."/>
            <person name="Shu H.Y."/>
            <person name="Chen M.H."/>
            <person name="Fang Y.J."/>
            <person name="Wu T.L."/>
            <person name="Lin Y.C."/>
            <person name="Huang C.J."/>
        </authorList>
    </citation>
    <scope>NUCLEOTIDE SEQUENCE [LARGE SCALE GENOMIC DNA]</scope>
    <source>
        <strain evidence="1 2">TCT-1</strain>
    </source>
</reference>
<dbReference type="Proteomes" id="UP001529514">
    <property type="component" value="Chromosome"/>
</dbReference>
<dbReference type="Pfam" id="PF18807">
    <property type="entry name" value="TTc_toxin_rep"/>
    <property type="match status" value="1"/>
</dbReference>
<protein>
    <recommendedName>
        <fullName evidence="3">Insecticidal toxin complex protein TccC</fullName>
    </recommendedName>
</protein>
<dbReference type="PANTHER" id="PTHR32305">
    <property type="match status" value="1"/>
</dbReference>
<gene>
    <name evidence="1" type="ORF">TCT1_08480</name>
</gene>
<name>A0ABM8JTB2_9GAMM</name>
<dbReference type="EMBL" id="AP028978">
    <property type="protein sequence ID" value="BET95927.1"/>
    <property type="molecule type" value="Genomic_DNA"/>
</dbReference>
<dbReference type="NCBIfam" id="TIGR03696">
    <property type="entry name" value="Rhs_assc_core"/>
    <property type="match status" value="1"/>
</dbReference>
<dbReference type="InterPro" id="IPR025968">
    <property type="entry name" value="YwqJ_deaminase"/>
</dbReference>
<accession>A0ABM8JTB2</accession>
<sequence>MTVNKGNNLHQNTPEVAVLDNRGLTVRELRYHRHPDTPTKTDERITRHRFTLAGRLAHSIDPRLFDLQQTDNTVNPNLIYDIALTGEVVRTRSVDAGNTLMLNDITGRPVLAINATGVTRTWQYEHETLPGRPLSITEQPAGETARITERFVWAGNTQAEKNSNLAGQCVCHYDTAGLNQTNSIALNGVPLSVTRQLLPDGTDADWQGDNESAWNDRLATENFTTLSTVDATGALLTRTDAMGNVQRLAYDVAGLLTGSWLSLKGQKEQAIVTSLAYSAAGQKLREAHGNGVVTTYTYEPQTQRLIDIRTERPTGHAAGAKVQQDLRYEYDPVGNVLSVRNDAEETHFWRNQKVVPENRYVYDSLYQLVSATGREMANAGQQGNHLPPGSSFDNAMYTNYTRTYTYNRAGNLTQIRHSAPATNNNYTTGITISDRSNRGVLSSLTETPSEVDALFTAGGYQALLQLGQTLAWTPRGELLKVSPVVRDGATNDGESYRYDASSQRVLKVSIQKASNTVQTQRVLYLPGLELHTTTNGSAETEHLHVIMVGEAGRSQVRVLHWESGKPGNIGNDALRYSHDNLIGSSGLEVDGDGNLISQEEYYPYGGTAILAARSAMEADYKTLRYSGKERDATGLYYYGYRYYQPWVGRWLSADPAGTVDGLNLYRMVGNNPVTLTDRDGLIREDQHEHHSDTVPGTDLGIAHRMIDHSTRRIFQQAQNGTDRINAEKSVTKKNEFAGKTKFTNKKLKEYAAHAAVVAVLDDRVIYTRHFLNLPGSLESDEKKRFPGVSLSGDNVGTTPSYEVTDRQQFIGGIKKAYSEKKIYSHRNATPVTKPTDFGEKPVPLHPVIEKRIIEHLDKNNNRLPMMAGIAGLHAEVQALNFALHRFDELGIDSQESLERTYIYTKRLVGKDKNADFPACFNCSGILHGKERVMTGRVATTLH</sequence>
<dbReference type="Pfam" id="PF14431">
    <property type="entry name" value="YwqJ-deaminase"/>
    <property type="match status" value="1"/>
</dbReference>
<dbReference type="InterPro" id="IPR022385">
    <property type="entry name" value="Rhs_assc_core"/>
</dbReference>
<evidence type="ECO:0000313" key="1">
    <source>
        <dbReference type="EMBL" id="BET95927.1"/>
    </source>
</evidence>
<keyword evidence="2" id="KW-1185">Reference proteome</keyword>
<organism evidence="1 2">
    <name type="scientific">Xenorhabdus taiwanensis</name>
    <dbReference type="NCBI Taxonomy" id="3085177"/>
    <lineage>
        <taxon>Bacteria</taxon>
        <taxon>Pseudomonadati</taxon>
        <taxon>Pseudomonadota</taxon>
        <taxon>Gammaproteobacteria</taxon>
        <taxon>Enterobacterales</taxon>
        <taxon>Morganellaceae</taxon>
        <taxon>Xenorhabdus</taxon>
    </lineage>
</organism>
<dbReference type="InterPro" id="IPR041508">
    <property type="entry name" value="TcC-like_repeat"/>
</dbReference>
<dbReference type="InterPro" id="IPR050708">
    <property type="entry name" value="T6SS_VgrG/RHS"/>
</dbReference>
<dbReference type="RefSeq" id="WP_374052799.1">
    <property type="nucleotide sequence ID" value="NZ_AP028978.1"/>
</dbReference>
<proteinExistence type="predicted"/>